<dbReference type="GeneID" id="9587219"/>
<proteinExistence type="predicted"/>
<dbReference type="VEuPathDB" id="FungiDB:SCHCODRAFT_02484235"/>
<protein>
    <recommendedName>
        <fullName evidence="4">Glycosyltransferase family 25 protein</fullName>
    </recommendedName>
</protein>
<organism evidence="3">
    <name type="scientific">Schizophyllum commune (strain H4-8 / FGSC 9210)</name>
    <name type="common">Split gill fungus</name>
    <dbReference type="NCBI Taxonomy" id="578458"/>
    <lineage>
        <taxon>Eukaryota</taxon>
        <taxon>Fungi</taxon>
        <taxon>Dikarya</taxon>
        <taxon>Basidiomycota</taxon>
        <taxon>Agaricomycotina</taxon>
        <taxon>Agaricomycetes</taxon>
        <taxon>Agaricomycetidae</taxon>
        <taxon>Agaricales</taxon>
        <taxon>Schizophyllaceae</taxon>
        <taxon>Schizophyllum</taxon>
    </lineage>
</organism>
<evidence type="ECO:0008006" key="4">
    <source>
        <dbReference type="Google" id="ProtNLM"/>
    </source>
</evidence>
<dbReference type="RefSeq" id="XP_003034817.1">
    <property type="nucleotide sequence ID" value="XM_003034771.1"/>
</dbReference>
<dbReference type="EMBL" id="GL377303">
    <property type="protein sequence ID" value="EFI99914.1"/>
    <property type="molecule type" value="Genomic_DNA"/>
</dbReference>
<evidence type="ECO:0000313" key="3">
    <source>
        <dbReference type="Proteomes" id="UP000007431"/>
    </source>
</evidence>
<accession>D8PUS9</accession>
<dbReference type="AlphaFoldDB" id="D8PUS9"/>
<name>D8PUS9_SCHCM</name>
<evidence type="ECO:0000256" key="1">
    <source>
        <dbReference type="SAM" id="MobiDB-lite"/>
    </source>
</evidence>
<dbReference type="InParanoid" id="D8PUS9"/>
<sequence length="417" mass="46674">MTRSRDLLVACLTLSIFVSLSFFLFPADFGTFSDTEQSAGSDRPAQGPIGDARPSFRDRLANVRPLDHLPHSRTLGLTQIMVISLPHRTDRRARMSLLANALDADFGFFDGTLSTADEITRIVEHVRVQREREGVLLQPTSDAGRRGPDEPAPQDLPHYPFDGPLEAYPDVSEPAGADLWVLPPNDPRAPQPPLPPIPTPNTRPDVPQIMDTLERTRWWIQDSGIPFHDFINGAVAACYHAHYSLLRTFAAASGAPDDTLLILEDDVDIEFDFERTLRHAMQGLPADWDVLLPGYCDSTETKHKPVPGYPRLRRSDDPLCNHGYIVSRRGARRLVSLLRSPSFAYSRALDQAYKILINEKILNFYSIAPVQIVQEHKLNSDIRFGTGVGWWDDDLEDSALQRAQILLDTEALQEATP</sequence>
<dbReference type="OrthoDB" id="47375at2759"/>
<dbReference type="KEGG" id="scm:SCHCO_02484235"/>
<dbReference type="STRING" id="578458.D8PUS9"/>
<gene>
    <name evidence="2" type="ORF">SCHCODRAFT_255847</name>
</gene>
<dbReference type="Proteomes" id="UP000007431">
    <property type="component" value="Unassembled WGS sequence"/>
</dbReference>
<dbReference type="eggNOG" id="ENOG502SHPA">
    <property type="taxonomic scope" value="Eukaryota"/>
</dbReference>
<feature type="region of interest" description="Disordered" evidence="1">
    <location>
        <begin position="133"/>
        <end position="204"/>
    </location>
</feature>
<evidence type="ECO:0000313" key="2">
    <source>
        <dbReference type="EMBL" id="EFI99914.1"/>
    </source>
</evidence>
<feature type="compositionally biased region" description="Pro residues" evidence="1">
    <location>
        <begin position="184"/>
        <end position="201"/>
    </location>
</feature>
<keyword evidence="3" id="KW-1185">Reference proteome</keyword>
<dbReference type="OMA" id="GVISTFW"/>
<reference evidence="2 3" key="1">
    <citation type="journal article" date="2010" name="Nat. Biotechnol.">
        <title>Genome sequence of the model mushroom Schizophyllum commune.</title>
        <authorList>
            <person name="Ohm R.A."/>
            <person name="de Jong J.F."/>
            <person name="Lugones L.G."/>
            <person name="Aerts A."/>
            <person name="Kothe E."/>
            <person name="Stajich J.E."/>
            <person name="de Vries R.P."/>
            <person name="Record E."/>
            <person name="Levasseur A."/>
            <person name="Baker S.E."/>
            <person name="Bartholomew K.A."/>
            <person name="Coutinho P.M."/>
            <person name="Erdmann S."/>
            <person name="Fowler T.J."/>
            <person name="Gathman A.C."/>
            <person name="Lombard V."/>
            <person name="Henrissat B."/>
            <person name="Knabe N."/>
            <person name="Kuees U."/>
            <person name="Lilly W.W."/>
            <person name="Lindquist E."/>
            <person name="Lucas S."/>
            <person name="Magnuson J.K."/>
            <person name="Piumi F."/>
            <person name="Raudaskoski M."/>
            <person name="Salamov A."/>
            <person name="Schmutz J."/>
            <person name="Schwarze F.W.M.R."/>
            <person name="vanKuyk P.A."/>
            <person name="Horton J.S."/>
            <person name="Grigoriev I.V."/>
            <person name="Woesten H.A.B."/>
        </authorList>
    </citation>
    <scope>NUCLEOTIDE SEQUENCE [LARGE SCALE GENOMIC DNA]</scope>
    <source>
        <strain evidence="3">H4-8 / FGSC 9210</strain>
    </source>
</reference>
<dbReference type="HOGENOM" id="CLU_040950_0_0_1"/>